<dbReference type="SUPFAM" id="SSF56436">
    <property type="entry name" value="C-type lectin-like"/>
    <property type="match status" value="1"/>
</dbReference>
<accession>A0AAE5P454</accession>
<dbReference type="AlphaFoldDB" id="A0AAE5P454"/>
<proteinExistence type="predicted"/>
<organism evidence="2 3">
    <name type="scientific">Priestia megaterium</name>
    <name type="common">Bacillus megaterium</name>
    <dbReference type="NCBI Taxonomy" id="1404"/>
    <lineage>
        <taxon>Bacteria</taxon>
        <taxon>Bacillati</taxon>
        <taxon>Bacillota</taxon>
        <taxon>Bacilli</taxon>
        <taxon>Bacillales</taxon>
        <taxon>Bacillaceae</taxon>
        <taxon>Priestia</taxon>
    </lineage>
</organism>
<dbReference type="Gene3D" id="3.90.1580.10">
    <property type="entry name" value="paralog of FGE (formylglycine-generating enzyme)"/>
    <property type="match status" value="1"/>
</dbReference>
<dbReference type="Proteomes" id="UP000220341">
    <property type="component" value="Unassembled WGS sequence"/>
</dbReference>
<evidence type="ECO:0000259" key="1">
    <source>
        <dbReference type="Pfam" id="PF03781"/>
    </source>
</evidence>
<reference evidence="2 3" key="1">
    <citation type="submission" date="2017-09" db="EMBL/GenBank/DDBJ databases">
        <title>Large-scale bioinformatics analysis of Bacillus genomes uncovers conserved roles of natural products in bacterial physiology.</title>
        <authorList>
            <consortium name="Agbiome Team Llc"/>
            <person name="Bleich R.M."/>
            <person name="Kirk G.J."/>
            <person name="Santa Maria K.C."/>
            <person name="Allen S.E."/>
            <person name="Farag S."/>
            <person name="Shank E.A."/>
            <person name="Bowers A."/>
        </authorList>
    </citation>
    <scope>NUCLEOTIDE SEQUENCE [LARGE SCALE GENOMIC DNA]</scope>
    <source>
        <strain evidence="2 3">AFS003013</strain>
    </source>
</reference>
<comment type="caution">
    <text evidence="2">The sequence shown here is derived from an EMBL/GenBank/DDBJ whole genome shotgun (WGS) entry which is preliminary data.</text>
</comment>
<sequence length="490" mass="56914">MSSVTTFKDHKDTYNKDIDILLEVENLISSVPDSQKNEFKNLIDNKIMNLLDKIEHPVAAENVFGMCIGYPVTYVRYKLVDFVEKWLPYFSAVETIMNLTQDPDDLVSFRAMDICAKHKLEAALPYLSGIIDDVRESISYPKKPVGLGAQKVFKSLLDIFGVDNQEDLIMLKNYFDENGILKNNFDYEEKVPQSLIEEFEKTEEEGMILIPGGFFEYGLNENEVPDKTFDWKDAVPKQKVWLPPYFIDKYQVTNKEYDEFTEFVEEYGHIFCHPSEPEDKQHRRNTYWDDRYLDNHAVSGIDFYDAFAFARYKGKELPTEFQWEKAARGDKGNIWPWGDEFDPSQVRYSGSLYKDADVKSLNSWRKTLLKADQDKNLKAFTVDISDKTNVSPYGVVGMIGGTWEWTRSELKTKRNFHPNFKNAPFKPINNFAVLKGGSFYSHPGLMFPSYRAKDIPFCRHNEMGIRCVKNFPIYKIAQSIKKPITNKAVY</sequence>
<dbReference type="PANTHER" id="PTHR23150">
    <property type="entry name" value="SULFATASE MODIFYING FACTOR 1, 2"/>
    <property type="match status" value="1"/>
</dbReference>
<name>A0AAE5P454_PRIMG</name>
<dbReference type="RefSeq" id="WP_098279010.1">
    <property type="nucleotide sequence ID" value="NZ_NTYW01000094.1"/>
</dbReference>
<evidence type="ECO:0000313" key="3">
    <source>
        <dbReference type="Proteomes" id="UP000220341"/>
    </source>
</evidence>
<dbReference type="GO" id="GO:0120147">
    <property type="term" value="F:formylglycine-generating oxidase activity"/>
    <property type="evidence" value="ECO:0007669"/>
    <property type="project" value="TreeGrafter"/>
</dbReference>
<dbReference type="EMBL" id="NTYW01000094">
    <property type="protein sequence ID" value="PES29264.1"/>
    <property type="molecule type" value="Genomic_DNA"/>
</dbReference>
<dbReference type="InterPro" id="IPR016187">
    <property type="entry name" value="CTDL_fold"/>
</dbReference>
<protein>
    <recommendedName>
        <fullName evidence="1">Sulfatase-modifying factor enzyme-like domain-containing protein</fullName>
    </recommendedName>
</protein>
<evidence type="ECO:0000313" key="2">
    <source>
        <dbReference type="EMBL" id="PES29264.1"/>
    </source>
</evidence>
<gene>
    <name evidence="2" type="ORF">CN497_24930</name>
</gene>
<dbReference type="InterPro" id="IPR051043">
    <property type="entry name" value="Sulfatase_Mod_Factor_Kinase"/>
</dbReference>
<feature type="domain" description="Sulfatase-modifying factor enzyme-like" evidence="1">
    <location>
        <begin position="204"/>
        <end position="469"/>
    </location>
</feature>
<dbReference type="InterPro" id="IPR005532">
    <property type="entry name" value="SUMF_dom"/>
</dbReference>
<dbReference type="InterPro" id="IPR042095">
    <property type="entry name" value="SUMF_sf"/>
</dbReference>
<dbReference type="Pfam" id="PF03781">
    <property type="entry name" value="FGE-sulfatase"/>
    <property type="match status" value="1"/>
</dbReference>
<dbReference type="PANTHER" id="PTHR23150:SF19">
    <property type="entry name" value="FORMYLGLYCINE-GENERATING ENZYME"/>
    <property type="match status" value="1"/>
</dbReference>